<dbReference type="OrthoDB" id="6659578at2"/>
<dbReference type="SUPFAM" id="SSF142433">
    <property type="entry name" value="CinA-like"/>
    <property type="match status" value="1"/>
</dbReference>
<dbReference type="Proteomes" id="UP000297549">
    <property type="component" value="Unassembled WGS sequence"/>
</dbReference>
<dbReference type="AlphaFoldDB" id="A0A4Z0Q713"/>
<accession>A0A4Z0Q713</accession>
<reference evidence="2 3" key="1">
    <citation type="submission" date="2019-04" db="EMBL/GenBank/DDBJ databases">
        <authorList>
            <person name="Feng G."/>
            <person name="Zhang J."/>
            <person name="Zhu H."/>
        </authorList>
    </citation>
    <scope>NUCLEOTIDE SEQUENCE [LARGE SCALE GENOMIC DNA]</scope>
    <source>
        <strain evidence="2 3">JCM 31653</strain>
    </source>
</reference>
<dbReference type="RefSeq" id="WP_135463042.1">
    <property type="nucleotide sequence ID" value="NZ_SRLC01000001.1"/>
</dbReference>
<dbReference type="Gene3D" id="3.90.950.20">
    <property type="entry name" value="CinA-like"/>
    <property type="match status" value="1"/>
</dbReference>
<dbReference type="Pfam" id="PF02464">
    <property type="entry name" value="CinA"/>
    <property type="match status" value="1"/>
</dbReference>
<organism evidence="2 3">
    <name type="scientific">Hymenobacter aquaticus</name>
    <dbReference type="NCBI Taxonomy" id="1867101"/>
    <lineage>
        <taxon>Bacteria</taxon>
        <taxon>Pseudomonadati</taxon>
        <taxon>Bacteroidota</taxon>
        <taxon>Cytophagia</taxon>
        <taxon>Cytophagales</taxon>
        <taxon>Hymenobacteraceae</taxon>
        <taxon>Hymenobacter</taxon>
    </lineage>
</organism>
<dbReference type="InterPro" id="IPR036653">
    <property type="entry name" value="CinA-like_C"/>
</dbReference>
<keyword evidence="3" id="KW-1185">Reference proteome</keyword>
<evidence type="ECO:0000259" key="1">
    <source>
        <dbReference type="Pfam" id="PF02464"/>
    </source>
</evidence>
<name>A0A4Z0Q713_9BACT</name>
<dbReference type="EMBL" id="SRLC01000001">
    <property type="protein sequence ID" value="TGE25464.1"/>
    <property type="molecule type" value="Genomic_DNA"/>
</dbReference>
<dbReference type="InterPro" id="IPR008136">
    <property type="entry name" value="CinA_C"/>
</dbReference>
<feature type="domain" description="CinA C-terminal" evidence="1">
    <location>
        <begin position="8"/>
        <end position="156"/>
    </location>
</feature>
<evidence type="ECO:0000313" key="2">
    <source>
        <dbReference type="EMBL" id="TGE25464.1"/>
    </source>
</evidence>
<evidence type="ECO:0000313" key="3">
    <source>
        <dbReference type="Proteomes" id="UP000297549"/>
    </source>
</evidence>
<comment type="caution">
    <text evidence="2">The sequence shown here is derived from an EMBL/GenBank/DDBJ whole genome shotgun (WGS) entry which is preliminary data.</text>
</comment>
<proteinExistence type="predicted"/>
<dbReference type="NCBIfam" id="TIGR00199">
    <property type="entry name" value="PncC_domain"/>
    <property type="match status" value="1"/>
</dbReference>
<protein>
    <submittedName>
        <fullName evidence="2">CinA family protein</fullName>
    </submittedName>
</protein>
<sequence length="169" mass="18491">MKQADIAALVKRFIQYKLTLAFAESCTAGLLPSGLIEAQGASSVLLGSIVTYHPIAKRKLLGVSQQTLDVYTAESQQVTNEMVMGLHKKLGADVCVAVTGLCAAGGSETDEKPAGTLFFTFLYQNRAEEHRQEFEGSCQSVRQQAVDFVYTKLNELLDRFPPDQNKLTD</sequence>
<gene>
    <name evidence="2" type="ORF">E5K00_09820</name>
</gene>